<dbReference type="NCBIfam" id="TIGR01354">
    <property type="entry name" value="cyt_deam_tetra"/>
    <property type="match status" value="1"/>
</dbReference>
<evidence type="ECO:0000256" key="7">
    <source>
        <dbReference type="ARBA" id="ARBA00022801"/>
    </source>
</evidence>
<gene>
    <name evidence="16" type="ORF">LKD47_10275</name>
    <name evidence="17" type="ORF">OCV43_06285</name>
</gene>
<feature type="binding site" evidence="13">
    <location>
        <position position="91"/>
    </location>
    <ligand>
        <name>Zn(2+)</name>
        <dbReference type="ChEBI" id="CHEBI:29105"/>
        <note>catalytic</note>
    </ligand>
</feature>
<dbReference type="GO" id="GO:0042802">
    <property type="term" value="F:identical protein binding"/>
    <property type="evidence" value="ECO:0007669"/>
    <property type="project" value="UniProtKB-ARBA"/>
</dbReference>
<keyword evidence="7 14" id="KW-0378">Hydrolase</keyword>
<comment type="caution">
    <text evidence="16">The sequence shown here is derived from an EMBL/GenBank/DDBJ whole genome shotgun (WGS) entry which is preliminary data.</text>
</comment>
<sequence length="135" mass="14718">METDKRQLLEAAKEAKKYSYAPYSNFHVGAALYCKDGSIYTGCNIENAAFTPTNCAERTAVFKAVSEGKKDFLAIAVVGDREEPLTPCGVCRQVLTEFVDGSTFEVIMEDGAGGIKVMKLEELFPASFSPKDLQS</sequence>
<comment type="catalytic activity">
    <reaction evidence="10 14">
        <text>2'-deoxycytidine + H2O + H(+) = 2'-deoxyuridine + NH4(+)</text>
        <dbReference type="Rhea" id="RHEA:13433"/>
        <dbReference type="ChEBI" id="CHEBI:15377"/>
        <dbReference type="ChEBI" id="CHEBI:15378"/>
        <dbReference type="ChEBI" id="CHEBI:15698"/>
        <dbReference type="ChEBI" id="CHEBI:16450"/>
        <dbReference type="ChEBI" id="CHEBI:28938"/>
        <dbReference type="EC" id="3.5.4.5"/>
    </reaction>
</comment>
<evidence type="ECO:0000256" key="4">
    <source>
        <dbReference type="ARBA" id="ARBA00012783"/>
    </source>
</evidence>
<keyword evidence="19" id="KW-1185">Reference proteome</keyword>
<comment type="function">
    <text evidence="2 14">This enzyme scavenges exogenous and endogenous cytidine and 2'-deoxycytidine for UMP synthesis.</text>
</comment>
<accession>A0AAW4WJR3</accession>
<dbReference type="CDD" id="cd01283">
    <property type="entry name" value="cytidine_deaminase"/>
    <property type="match status" value="1"/>
</dbReference>
<dbReference type="InterPro" id="IPR016192">
    <property type="entry name" value="APOBEC/CMP_deaminase_Zn-bd"/>
</dbReference>
<evidence type="ECO:0000256" key="9">
    <source>
        <dbReference type="ARBA" id="ARBA00032005"/>
    </source>
</evidence>
<evidence type="ECO:0000256" key="3">
    <source>
        <dbReference type="ARBA" id="ARBA00006576"/>
    </source>
</evidence>
<feature type="active site" description="Proton donor" evidence="12">
    <location>
        <position position="57"/>
    </location>
</feature>
<reference evidence="17" key="3">
    <citation type="submission" date="2022-09" db="EMBL/GenBank/DDBJ databases">
        <authorList>
            <person name="Hitch T.C.A."/>
        </authorList>
    </citation>
    <scope>NUCLEOTIDE SEQUENCE</scope>
    <source>
        <strain evidence="17">Sanger_19</strain>
    </source>
</reference>
<dbReference type="InterPro" id="IPR050202">
    <property type="entry name" value="Cyt/Deoxycyt_deaminase"/>
</dbReference>
<dbReference type="PANTHER" id="PTHR11644">
    <property type="entry name" value="CYTIDINE DEAMINASE"/>
    <property type="match status" value="1"/>
</dbReference>
<evidence type="ECO:0000313" key="17">
    <source>
        <dbReference type="EMBL" id="MCU6716887.1"/>
    </source>
</evidence>
<dbReference type="EMBL" id="JAOQKI010000007">
    <property type="protein sequence ID" value="MCU6716887.1"/>
    <property type="molecule type" value="Genomic_DNA"/>
</dbReference>
<dbReference type="FunFam" id="3.40.140.10:FF:000008">
    <property type="entry name" value="Cytidine deaminase"/>
    <property type="match status" value="1"/>
</dbReference>
<comment type="similarity">
    <text evidence="3 14">Belongs to the cytidine and deoxycytidylate deaminase family.</text>
</comment>
<evidence type="ECO:0000256" key="5">
    <source>
        <dbReference type="ARBA" id="ARBA00018266"/>
    </source>
</evidence>
<name>A0AAW4WJR3_9FIRM</name>
<reference evidence="17 19" key="1">
    <citation type="journal article" date="2021" name="ISME Commun">
        <title>Automated analysis of genomic sequences facilitates high-throughput and comprehensive description of bacteria.</title>
        <authorList>
            <person name="Hitch T.C.A."/>
        </authorList>
    </citation>
    <scope>NUCLEOTIDE SEQUENCE [LARGE SCALE GENOMIC DNA]</scope>
    <source>
        <strain evidence="17 19">Sanger_19</strain>
    </source>
</reference>
<evidence type="ECO:0000256" key="11">
    <source>
        <dbReference type="ARBA" id="ARBA00049558"/>
    </source>
</evidence>
<dbReference type="EC" id="3.5.4.5" evidence="4 14"/>
<dbReference type="EMBL" id="JAJEQW010000010">
    <property type="protein sequence ID" value="MCC2242682.1"/>
    <property type="molecule type" value="Genomic_DNA"/>
</dbReference>
<dbReference type="Pfam" id="PF00383">
    <property type="entry name" value="dCMP_cyt_deam_1"/>
    <property type="match status" value="1"/>
</dbReference>
<protein>
    <recommendedName>
        <fullName evidence="5 14">Cytidine deaminase</fullName>
        <ecNumber evidence="4 14">3.5.4.5</ecNumber>
    </recommendedName>
    <alternativeName>
        <fullName evidence="9 14">Cytidine aminohydrolase</fullName>
    </alternativeName>
</protein>
<proteinExistence type="inferred from homology"/>
<dbReference type="NCBIfam" id="NF004064">
    <property type="entry name" value="PRK05578.1"/>
    <property type="match status" value="1"/>
</dbReference>
<evidence type="ECO:0000259" key="15">
    <source>
        <dbReference type="PROSITE" id="PS51747"/>
    </source>
</evidence>
<dbReference type="InterPro" id="IPR006262">
    <property type="entry name" value="Cyt_deam_tetra"/>
</dbReference>
<organism evidence="16 18">
    <name type="scientific">Roseburia amylophila</name>
    <dbReference type="NCBI Taxonomy" id="2981794"/>
    <lineage>
        <taxon>Bacteria</taxon>
        <taxon>Bacillati</taxon>
        <taxon>Bacillota</taxon>
        <taxon>Clostridia</taxon>
        <taxon>Lachnospirales</taxon>
        <taxon>Lachnospiraceae</taxon>
        <taxon>Roseburia</taxon>
    </lineage>
</organism>
<feature type="binding site" evidence="13">
    <location>
        <position position="55"/>
    </location>
    <ligand>
        <name>Zn(2+)</name>
        <dbReference type="ChEBI" id="CHEBI:29105"/>
        <note>catalytic</note>
    </ligand>
</feature>
<feature type="domain" description="CMP/dCMP-type deaminase" evidence="15">
    <location>
        <begin position="3"/>
        <end position="131"/>
    </location>
</feature>
<dbReference type="GO" id="GO:0072527">
    <property type="term" value="P:pyrimidine-containing compound metabolic process"/>
    <property type="evidence" value="ECO:0007669"/>
    <property type="project" value="UniProtKB-ARBA"/>
</dbReference>
<dbReference type="Proteomes" id="UP001198893">
    <property type="component" value="Unassembled WGS sequence"/>
</dbReference>
<evidence type="ECO:0000256" key="14">
    <source>
        <dbReference type="RuleBase" id="RU364006"/>
    </source>
</evidence>
<evidence type="ECO:0000313" key="16">
    <source>
        <dbReference type="EMBL" id="MCC2242682.1"/>
    </source>
</evidence>
<dbReference type="PROSITE" id="PS51747">
    <property type="entry name" value="CYT_DCMP_DEAMINASES_2"/>
    <property type="match status" value="1"/>
</dbReference>
<evidence type="ECO:0000313" key="18">
    <source>
        <dbReference type="Proteomes" id="UP001198893"/>
    </source>
</evidence>
<dbReference type="InterPro" id="IPR016193">
    <property type="entry name" value="Cytidine_deaminase-like"/>
</dbReference>
<dbReference type="RefSeq" id="WP_022243882.1">
    <property type="nucleotide sequence ID" value="NZ_JAJEQW010000010.1"/>
</dbReference>
<dbReference type="GO" id="GO:0008270">
    <property type="term" value="F:zinc ion binding"/>
    <property type="evidence" value="ECO:0007669"/>
    <property type="project" value="UniProtKB-UniRule"/>
</dbReference>
<evidence type="ECO:0000256" key="8">
    <source>
        <dbReference type="ARBA" id="ARBA00022833"/>
    </source>
</evidence>
<evidence type="ECO:0000256" key="1">
    <source>
        <dbReference type="ARBA" id="ARBA00001947"/>
    </source>
</evidence>
<dbReference type="PANTHER" id="PTHR11644:SF2">
    <property type="entry name" value="CYTIDINE DEAMINASE"/>
    <property type="match status" value="1"/>
</dbReference>
<evidence type="ECO:0000256" key="10">
    <source>
        <dbReference type="ARBA" id="ARBA00049252"/>
    </source>
</evidence>
<dbReference type="Proteomes" id="UP001209666">
    <property type="component" value="Unassembled WGS sequence"/>
</dbReference>
<evidence type="ECO:0000256" key="13">
    <source>
        <dbReference type="PIRSR" id="PIRSR606262-3"/>
    </source>
</evidence>
<evidence type="ECO:0000256" key="12">
    <source>
        <dbReference type="PIRSR" id="PIRSR606262-1"/>
    </source>
</evidence>
<feature type="binding site" evidence="13">
    <location>
        <position position="88"/>
    </location>
    <ligand>
        <name>Zn(2+)</name>
        <dbReference type="ChEBI" id="CHEBI:29105"/>
        <note>catalytic</note>
    </ligand>
</feature>
<evidence type="ECO:0000313" key="19">
    <source>
        <dbReference type="Proteomes" id="UP001209666"/>
    </source>
</evidence>
<dbReference type="GO" id="GO:0055086">
    <property type="term" value="P:nucleobase-containing small molecule metabolic process"/>
    <property type="evidence" value="ECO:0007669"/>
    <property type="project" value="UniProtKB-ARBA"/>
</dbReference>
<evidence type="ECO:0000256" key="2">
    <source>
        <dbReference type="ARBA" id="ARBA00003949"/>
    </source>
</evidence>
<comment type="catalytic activity">
    <reaction evidence="11 14">
        <text>cytidine + H2O + H(+) = uridine + NH4(+)</text>
        <dbReference type="Rhea" id="RHEA:16069"/>
        <dbReference type="ChEBI" id="CHEBI:15377"/>
        <dbReference type="ChEBI" id="CHEBI:15378"/>
        <dbReference type="ChEBI" id="CHEBI:16704"/>
        <dbReference type="ChEBI" id="CHEBI:17562"/>
        <dbReference type="ChEBI" id="CHEBI:28938"/>
        <dbReference type="EC" id="3.5.4.5"/>
    </reaction>
</comment>
<reference evidence="16" key="2">
    <citation type="submission" date="2021-10" db="EMBL/GenBank/DDBJ databases">
        <title>Anaerobic single-cell dispensing facilitates the cultivation of human gut bacteria.</title>
        <authorList>
            <person name="Afrizal A."/>
        </authorList>
    </citation>
    <scope>NUCLEOTIDE SEQUENCE</scope>
    <source>
        <strain evidence="16">CLA-AA-H204</strain>
    </source>
</reference>
<dbReference type="SUPFAM" id="SSF53927">
    <property type="entry name" value="Cytidine deaminase-like"/>
    <property type="match status" value="1"/>
</dbReference>
<evidence type="ECO:0000256" key="6">
    <source>
        <dbReference type="ARBA" id="ARBA00022723"/>
    </source>
</evidence>
<dbReference type="InterPro" id="IPR002125">
    <property type="entry name" value="CMP_dCMP_dom"/>
</dbReference>
<keyword evidence="6 13" id="KW-0479">Metal-binding</keyword>
<comment type="cofactor">
    <cofactor evidence="1 13 14">
        <name>Zn(2+)</name>
        <dbReference type="ChEBI" id="CHEBI:29105"/>
    </cofactor>
</comment>
<keyword evidence="8 13" id="KW-0862">Zinc</keyword>
<dbReference type="AlphaFoldDB" id="A0AAW4WJR3"/>
<dbReference type="GO" id="GO:0004126">
    <property type="term" value="F:cytidine deaminase activity"/>
    <property type="evidence" value="ECO:0007669"/>
    <property type="project" value="UniProtKB-UniRule"/>
</dbReference>
<dbReference type="Gene3D" id="3.40.140.10">
    <property type="entry name" value="Cytidine Deaminase, domain 2"/>
    <property type="match status" value="1"/>
</dbReference>
<dbReference type="PROSITE" id="PS00903">
    <property type="entry name" value="CYT_DCMP_DEAMINASES_1"/>
    <property type="match status" value="1"/>
</dbReference>
<dbReference type="GO" id="GO:0005829">
    <property type="term" value="C:cytosol"/>
    <property type="evidence" value="ECO:0007669"/>
    <property type="project" value="TreeGrafter"/>
</dbReference>